<dbReference type="InterPro" id="IPR008863">
    <property type="entry name" value="Toxic_anion-R_TelA"/>
</dbReference>
<name>A0ABN6XBF8_9CELL</name>
<comment type="similarity">
    <text evidence="1">Belongs to the TelA family.</text>
</comment>
<proteinExistence type="inferred from homology"/>
<keyword evidence="3" id="KW-1185">Reference proteome</keyword>
<evidence type="ECO:0000256" key="1">
    <source>
        <dbReference type="ARBA" id="ARBA00005541"/>
    </source>
</evidence>
<gene>
    <name evidence="2" type="ORF">GCM10025865_16060</name>
</gene>
<sequence>MSTPSAAAQPAPAAPLVLEAPAAAPLVSREQAAATIAAQQQGEAAAAAQTAAEAKAQQFVAQLAGIDAQSPEFSEKVKEIASLGDEEIRASAAVSNRMLERPASQSRETSAQGKVSDTLIELRQTVTELDPNRADLTGVKKLLKFLPGGNAIDRYFAKYQSAQSQLDAIIRALESGQGELLKDNAAIELERNRMWDAMNKLGELKVEVEALDVAISARIAEAEAAGDTETAQALKSDVLFAVRQRHQDLMTQMAVSVQGYLAMDLIRKNNLELVRGVERAQTTTVSALRTAVIVAQALGQQKLVLDQVTALNTTTSNLIESTSQQLKQQGAAIQEQAASSTIEVAKLQAAFQNVYETMDAIDTFKAQANDSMAVTIGELEQQVAQAKPYVERAQRSIDS</sequence>
<reference evidence="3" key="1">
    <citation type="journal article" date="2019" name="Int. J. Syst. Evol. Microbiol.">
        <title>The Global Catalogue of Microorganisms (GCM) 10K type strain sequencing project: providing services to taxonomists for standard genome sequencing and annotation.</title>
        <authorList>
            <consortium name="The Broad Institute Genomics Platform"/>
            <consortium name="The Broad Institute Genome Sequencing Center for Infectious Disease"/>
            <person name="Wu L."/>
            <person name="Ma J."/>
        </authorList>
    </citation>
    <scope>NUCLEOTIDE SEQUENCE [LARGE SCALE GENOMIC DNA]</scope>
    <source>
        <strain evidence="3">NBRC 108565</strain>
    </source>
</reference>
<dbReference type="EMBL" id="AP027729">
    <property type="protein sequence ID" value="BDZ42307.1"/>
    <property type="molecule type" value="Genomic_DNA"/>
</dbReference>
<dbReference type="RefSeq" id="WP_286219297.1">
    <property type="nucleotide sequence ID" value="NZ_AP027729.1"/>
</dbReference>
<dbReference type="PANTHER" id="PTHR38432:SF1">
    <property type="entry name" value="TELA-LIKE PROTEIN SAOUHSC_01408"/>
    <property type="match status" value="1"/>
</dbReference>
<dbReference type="PANTHER" id="PTHR38432">
    <property type="entry name" value="TELA-LIKE PROTEIN SAOUHSC_01408"/>
    <property type="match status" value="1"/>
</dbReference>
<organism evidence="2 3">
    <name type="scientific">Paraoerskovia sediminicola</name>
    <dbReference type="NCBI Taxonomy" id="1138587"/>
    <lineage>
        <taxon>Bacteria</taxon>
        <taxon>Bacillati</taxon>
        <taxon>Actinomycetota</taxon>
        <taxon>Actinomycetes</taxon>
        <taxon>Micrococcales</taxon>
        <taxon>Cellulomonadaceae</taxon>
        <taxon>Paraoerskovia</taxon>
    </lineage>
</organism>
<protein>
    <submittedName>
        <fullName evidence="2">Protein involved in tellurite resistance</fullName>
    </submittedName>
</protein>
<evidence type="ECO:0000313" key="3">
    <source>
        <dbReference type="Proteomes" id="UP001321475"/>
    </source>
</evidence>
<evidence type="ECO:0000313" key="2">
    <source>
        <dbReference type="EMBL" id="BDZ42307.1"/>
    </source>
</evidence>
<dbReference type="Pfam" id="PF05816">
    <property type="entry name" value="TelA"/>
    <property type="match status" value="1"/>
</dbReference>
<accession>A0ABN6XBF8</accession>
<dbReference type="Proteomes" id="UP001321475">
    <property type="component" value="Chromosome"/>
</dbReference>